<evidence type="ECO:0000313" key="3">
    <source>
        <dbReference type="EMBL" id="AIA88213.1"/>
    </source>
</evidence>
<dbReference type="GO" id="GO:0005975">
    <property type="term" value="P:carbohydrate metabolic process"/>
    <property type="evidence" value="ECO:0007669"/>
    <property type="project" value="InterPro"/>
</dbReference>
<dbReference type="EMBL" id="KF120933">
    <property type="protein sequence ID" value="AIA88213.1"/>
    <property type="molecule type" value="Genomic_DNA"/>
</dbReference>
<dbReference type="Gene3D" id="2.60.40.710">
    <property type="entry name" value="Endoglucanase-like"/>
    <property type="match status" value="1"/>
</dbReference>
<protein>
    <submittedName>
        <fullName evidence="3">CBM_3</fullName>
    </submittedName>
</protein>
<dbReference type="PROSITE" id="PS51175">
    <property type="entry name" value="CBM6"/>
    <property type="match status" value="1"/>
</dbReference>
<dbReference type="Gene3D" id="2.60.120.260">
    <property type="entry name" value="Galactose-binding domain-like"/>
    <property type="match status" value="1"/>
</dbReference>
<proteinExistence type="predicted"/>
<feature type="domain" description="CBM6" evidence="2">
    <location>
        <begin position="1"/>
        <end position="99"/>
    </location>
</feature>
<feature type="domain" description="CBM3" evidence="1">
    <location>
        <begin position="108"/>
        <end position="170"/>
    </location>
</feature>
<dbReference type="InterPro" id="IPR008979">
    <property type="entry name" value="Galactose-bd-like_sf"/>
</dbReference>
<feature type="non-terminal residue" evidence="3">
    <location>
        <position position="170"/>
    </location>
</feature>
<reference evidence="3" key="1">
    <citation type="journal article" date="2013" name="Environ. Microbiol.">
        <title>Seasonally variable intestinal metagenomes of the red palm weevil (Rhynchophorus ferrugineus).</title>
        <authorList>
            <person name="Jia S."/>
            <person name="Zhang X."/>
            <person name="Zhang G."/>
            <person name="Yin A."/>
            <person name="Zhang S."/>
            <person name="Li F."/>
            <person name="Wang L."/>
            <person name="Zhao D."/>
            <person name="Yun Q."/>
            <person name="Tala"/>
            <person name="Wang J."/>
            <person name="Sun G."/>
            <person name="Baabdullah M."/>
            <person name="Yu X."/>
            <person name="Hu S."/>
            <person name="Al-Mssallem I.S."/>
            <person name="Yu J."/>
        </authorList>
    </citation>
    <scope>NUCLEOTIDE SEQUENCE</scope>
</reference>
<dbReference type="InterPro" id="IPR001956">
    <property type="entry name" value="CBM3"/>
</dbReference>
<dbReference type="InterPro" id="IPR036966">
    <property type="entry name" value="CBM3_sf"/>
</dbReference>
<dbReference type="SUPFAM" id="SSF49384">
    <property type="entry name" value="Carbohydrate-binding domain"/>
    <property type="match status" value="1"/>
</dbReference>
<dbReference type="PROSITE" id="PS51172">
    <property type="entry name" value="CBM3"/>
    <property type="match status" value="1"/>
</dbReference>
<dbReference type="InterPro" id="IPR008965">
    <property type="entry name" value="CBM2/CBM3_carb-bd_dom_sf"/>
</dbReference>
<feature type="non-terminal residue" evidence="3">
    <location>
        <position position="1"/>
    </location>
</feature>
<sequence>SPFSGVALYANGDSCSSTQYFAYDKHDFTLRGCSSNSGTATVDLNIGGTKVGSFSFTGTTPTTQTISNVENGTGNQDVTLTVTTDDGTWDAYVDYLQWSLPSGGTTPSSGSIKVQEYNGNTATSLNTLNPNFKIVNTGSTSINLSDVRARYYFTSDSSQQLNFAMRLVQR</sequence>
<evidence type="ECO:0000259" key="1">
    <source>
        <dbReference type="PROSITE" id="PS51172"/>
    </source>
</evidence>
<name>A0A060BUV5_9FIRM</name>
<dbReference type="InterPro" id="IPR005084">
    <property type="entry name" value="CBM6"/>
</dbReference>
<dbReference type="SUPFAM" id="SSF49785">
    <property type="entry name" value="Galactose-binding domain-like"/>
    <property type="match status" value="1"/>
</dbReference>
<evidence type="ECO:0000259" key="2">
    <source>
        <dbReference type="PROSITE" id="PS51175"/>
    </source>
</evidence>
<organism evidence="3">
    <name type="scientific">uncultured Caldicellulosiruptor sp</name>
    <dbReference type="NCBI Taxonomy" id="569407"/>
    <lineage>
        <taxon>Bacteria</taxon>
        <taxon>Bacillati</taxon>
        <taxon>Bacillota</taxon>
        <taxon>Bacillota incertae sedis</taxon>
        <taxon>Caldicellulosiruptorales</taxon>
        <taxon>Caldicellulosiruptoraceae</taxon>
        <taxon>Caldicellulosiruptor</taxon>
        <taxon>environmental samples</taxon>
    </lineage>
</organism>
<dbReference type="AlphaFoldDB" id="A0A060BUV5"/>
<dbReference type="GO" id="GO:0030248">
    <property type="term" value="F:cellulose binding"/>
    <property type="evidence" value="ECO:0007669"/>
    <property type="project" value="InterPro"/>
</dbReference>
<dbReference type="Pfam" id="PF00942">
    <property type="entry name" value="CBM_3"/>
    <property type="match status" value="1"/>
</dbReference>
<accession>A0A060BUV5</accession>